<accession>A0A9Q1GJ68</accession>
<sequence>MILGPSRLFCLSFCLGAGLLQLASFSFFNFSKRHLHLAATSSELWRLAWRSLICPRSWVFELSSSFTSAIATCSSSTGVDSAGLANASNHDLVSLSTKARLAEASTARKSEAGAWVCTEGSPAAGGEEPSSPQDPPAGPSSPLPLDDRGPALRGMGANAAATSYPSAATCEKLSGEGSRTLQSTSCCEELGAEVVEQEKSKKAYAREMFSTLRKIFKVKQAGCSQEKVVGKVVQLGKPIWRLPLTRSTSLSLRPLLGVHDLGHEFRIGLGWSSSRM</sequence>
<organism evidence="2 3">
    <name type="scientific">Carnegiea gigantea</name>
    <dbReference type="NCBI Taxonomy" id="171969"/>
    <lineage>
        <taxon>Eukaryota</taxon>
        <taxon>Viridiplantae</taxon>
        <taxon>Streptophyta</taxon>
        <taxon>Embryophyta</taxon>
        <taxon>Tracheophyta</taxon>
        <taxon>Spermatophyta</taxon>
        <taxon>Magnoliopsida</taxon>
        <taxon>eudicotyledons</taxon>
        <taxon>Gunneridae</taxon>
        <taxon>Pentapetalae</taxon>
        <taxon>Caryophyllales</taxon>
        <taxon>Cactineae</taxon>
        <taxon>Cactaceae</taxon>
        <taxon>Cactoideae</taxon>
        <taxon>Echinocereeae</taxon>
        <taxon>Carnegiea</taxon>
    </lineage>
</organism>
<dbReference type="EMBL" id="JAKOGI010002983">
    <property type="protein sequence ID" value="KAJ8421003.1"/>
    <property type="molecule type" value="Genomic_DNA"/>
</dbReference>
<evidence type="ECO:0000256" key="1">
    <source>
        <dbReference type="SAM" id="MobiDB-lite"/>
    </source>
</evidence>
<gene>
    <name evidence="2" type="ORF">Cgig2_021762</name>
</gene>
<protein>
    <submittedName>
        <fullName evidence="2">Uncharacterized protein</fullName>
    </submittedName>
</protein>
<evidence type="ECO:0000313" key="3">
    <source>
        <dbReference type="Proteomes" id="UP001153076"/>
    </source>
</evidence>
<feature type="compositionally biased region" description="Pro residues" evidence="1">
    <location>
        <begin position="132"/>
        <end position="142"/>
    </location>
</feature>
<comment type="caution">
    <text evidence="2">The sequence shown here is derived from an EMBL/GenBank/DDBJ whole genome shotgun (WGS) entry which is preliminary data.</text>
</comment>
<dbReference type="Proteomes" id="UP001153076">
    <property type="component" value="Unassembled WGS sequence"/>
</dbReference>
<feature type="region of interest" description="Disordered" evidence="1">
    <location>
        <begin position="118"/>
        <end position="160"/>
    </location>
</feature>
<keyword evidence="3" id="KW-1185">Reference proteome</keyword>
<dbReference type="AlphaFoldDB" id="A0A9Q1GJ68"/>
<name>A0A9Q1GJ68_9CARY</name>
<proteinExistence type="predicted"/>
<evidence type="ECO:0000313" key="2">
    <source>
        <dbReference type="EMBL" id="KAJ8421003.1"/>
    </source>
</evidence>
<reference evidence="2" key="1">
    <citation type="submission" date="2022-04" db="EMBL/GenBank/DDBJ databases">
        <title>Carnegiea gigantea Genome sequencing and assembly v2.</title>
        <authorList>
            <person name="Copetti D."/>
            <person name="Sanderson M.J."/>
            <person name="Burquez A."/>
            <person name="Wojciechowski M.F."/>
        </authorList>
    </citation>
    <scope>NUCLEOTIDE SEQUENCE</scope>
    <source>
        <strain evidence="2">SGP5-SGP5p</strain>
        <tissue evidence="2">Aerial part</tissue>
    </source>
</reference>